<keyword evidence="10" id="KW-1185">Reference proteome</keyword>
<protein>
    <recommendedName>
        <fullName evidence="8">ABC transmembrane type-1 domain-containing protein</fullName>
    </recommendedName>
</protein>
<keyword evidence="2 7" id="KW-0813">Transport</keyword>
<dbReference type="Proteomes" id="UP000033632">
    <property type="component" value="Unassembled WGS sequence"/>
</dbReference>
<proteinExistence type="inferred from homology"/>
<evidence type="ECO:0000313" key="9">
    <source>
        <dbReference type="EMBL" id="KKB12558.1"/>
    </source>
</evidence>
<dbReference type="SUPFAM" id="SSF161098">
    <property type="entry name" value="MetI-like"/>
    <property type="match status" value="1"/>
</dbReference>
<dbReference type="GO" id="GO:0005886">
    <property type="term" value="C:plasma membrane"/>
    <property type="evidence" value="ECO:0007669"/>
    <property type="project" value="UniProtKB-SubCell"/>
</dbReference>
<evidence type="ECO:0000256" key="3">
    <source>
        <dbReference type="ARBA" id="ARBA00022475"/>
    </source>
</evidence>
<sequence>MRKNKLLGTPSWAGWLFVTPALVLFTAVVIVPIGWSFYLSLGAWNGLGKWRFTGIANYLNMLGDTVFRQALLNNIFFSLVGSAVQLVVGMAMAVSLISIARFRNVIRVAYFLPAVISSVAISQIFVQLLSADPEGFINGALKSVGLGSFAQPFLSNTGLTLLIVTLVDAYKFCAIYMAIFYSALVSLDQDVLAAAEIDGANWLQQLFLVRLPLIWATIAASVVLVVSGTLRGFDIPFVMTGGGPGTSSELVSTYMYKTLFRQSNFGYGSSLAIFLVIECLLIVVIIRKAFSATEKTG</sequence>
<dbReference type="RefSeq" id="WP_046107768.1">
    <property type="nucleotide sequence ID" value="NZ_JZEX01000061.1"/>
</dbReference>
<evidence type="ECO:0000256" key="5">
    <source>
        <dbReference type="ARBA" id="ARBA00022989"/>
    </source>
</evidence>
<evidence type="ECO:0000256" key="6">
    <source>
        <dbReference type="ARBA" id="ARBA00023136"/>
    </source>
</evidence>
<feature type="transmembrane region" description="Helical" evidence="7">
    <location>
        <begin position="12"/>
        <end position="38"/>
    </location>
</feature>
<keyword evidence="4 7" id="KW-0812">Transmembrane</keyword>
<keyword evidence="3" id="KW-1003">Cell membrane</keyword>
<reference evidence="9 10" key="1">
    <citation type="submission" date="2015-03" db="EMBL/GenBank/DDBJ databases">
        <authorList>
            <person name="Hassan Y.I."/>
            <person name="Lepp D."/>
            <person name="Li X.-Z."/>
            <person name="Zhou T."/>
        </authorList>
    </citation>
    <scope>NUCLEOTIDE SEQUENCE [LARGE SCALE GENOMIC DNA]</scope>
    <source>
        <strain evidence="9 10">BD-c194</strain>
    </source>
</reference>
<keyword evidence="5 7" id="KW-1133">Transmembrane helix</keyword>
<evidence type="ECO:0000256" key="2">
    <source>
        <dbReference type="ARBA" id="ARBA00022448"/>
    </source>
</evidence>
<evidence type="ECO:0000313" key="10">
    <source>
        <dbReference type="Proteomes" id="UP000033632"/>
    </source>
</evidence>
<accession>A0A0F5FUR4</accession>
<evidence type="ECO:0000256" key="7">
    <source>
        <dbReference type="RuleBase" id="RU363032"/>
    </source>
</evidence>
<evidence type="ECO:0000256" key="4">
    <source>
        <dbReference type="ARBA" id="ARBA00022692"/>
    </source>
</evidence>
<dbReference type="InterPro" id="IPR051393">
    <property type="entry name" value="ABC_transporter_permease"/>
</dbReference>
<dbReference type="PANTHER" id="PTHR30193:SF37">
    <property type="entry name" value="INNER MEMBRANE ABC TRANSPORTER PERMEASE PROTEIN YCJO"/>
    <property type="match status" value="1"/>
</dbReference>
<comment type="subcellular location">
    <subcellularLocation>
        <location evidence="1 7">Cell membrane</location>
        <topology evidence="1 7">Multi-pass membrane protein</topology>
    </subcellularLocation>
</comment>
<dbReference type="STRING" id="443610.VE25_06435"/>
<dbReference type="EMBL" id="JZEX01000061">
    <property type="protein sequence ID" value="KKB12558.1"/>
    <property type="molecule type" value="Genomic_DNA"/>
</dbReference>
<keyword evidence="6 7" id="KW-0472">Membrane</keyword>
<feature type="domain" description="ABC transmembrane type-1" evidence="8">
    <location>
        <begin position="71"/>
        <end position="286"/>
    </location>
</feature>
<dbReference type="InterPro" id="IPR000515">
    <property type="entry name" value="MetI-like"/>
</dbReference>
<dbReference type="CDD" id="cd06261">
    <property type="entry name" value="TM_PBP2"/>
    <property type="match status" value="1"/>
</dbReference>
<dbReference type="GO" id="GO:0055085">
    <property type="term" value="P:transmembrane transport"/>
    <property type="evidence" value="ECO:0007669"/>
    <property type="project" value="InterPro"/>
</dbReference>
<gene>
    <name evidence="9" type="ORF">VE25_06435</name>
</gene>
<organism evidence="9 10">
    <name type="scientific">Devosia geojensis</name>
    <dbReference type="NCBI Taxonomy" id="443610"/>
    <lineage>
        <taxon>Bacteria</taxon>
        <taxon>Pseudomonadati</taxon>
        <taxon>Pseudomonadota</taxon>
        <taxon>Alphaproteobacteria</taxon>
        <taxon>Hyphomicrobiales</taxon>
        <taxon>Devosiaceae</taxon>
        <taxon>Devosia</taxon>
    </lineage>
</organism>
<comment type="similarity">
    <text evidence="7">Belongs to the binding-protein-dependent transport system permease family.</text>
</comment>
<feature type="transmembrane region" description="Helical" evidence="7">
    <location>
        <begin position="109"/>
        <end position="129"/>
    </location>
</feature>
<dbReference type="PROSITE" id="PS50928">
    <property type="entry name" value="ABC_TM1"/>
    <property type="match status" value="1"/>
</dbReference>
<dbReference type="PANTHER" id="PTHR30193">
    <property type="entry name" value="ABC TRANSPORTER PERMEASE PROTEIN"/>
    <property type="match status" value="1"/>
</dbReference>
<name>A0A0F5FUR4_9HYPH</name>
<feature type="transmembrane region" description="Helical" evidence="7">
    <location>
        <begin position="75"/>
        <end position="97"/>
    </location>
</feature>
<dbReference type="AlphaFoldDB" id="A0A0F5FUR4"/>
<dbReference type="PATRIC" id="fig|443610.3.peg.3841"/>
<feature type="transmembrane region" description="Helical" evidence="7">
    <location>
        <begin position="207"/>
        <end position="230"/>
    </location>
</feature>
<dbReference type="InterPro" id="IPR035906">
    <property type="entry name" value="MetI-like_sf"/>
</dbReference>
<comment type="caution">
    <text evidence="9">The sequence shown here is derived from an EMBL/GenBank/DDBJ whole genome shotgun (WGS) entry which is preliminary data.</text>
</comment>
<feature type="transmembrane region" description="Helical" evidence="7">
    <location>
        <begin position="169"/>
        <end position="187"/>
    </location>
</feature>
<feature type="transmembrane region" description="Helical" evidence="7">
    <location>
        <begin position="265"/>
        <end position="286"/>
    </location>
</feature>
<evidence type="ECO:0000259" key="8">
    <source>
        <dbReference type="PROSITE" id="PS50928"/>
    </source>
</evidence>
<dbReference type="Pfam" id="PF00528">
    <property type="entry name" value="BPD_transp_1"/>
    <property type="match status" value="1"/>
</dbReference>
<dbReference type="Gene3D" id="1.10.3720.10">
    <property type="entry name" value="MetI-like"/>
    <property type="match status" value="1"/>
</dbReference>
<evidence type="ECO:0000256" key="1">
    <source>
        <dbReference type="ARBA" id="ARBA00004651"/>
    </source>
</evidence>
<dbReference type="OrthoDB" id="7939379at2"/>